<evidence type="ECO:0000256" key="9">
    <source>
        <dbReference type="RuleBase" id="RU363032"/>
    </source>
</evidence>
<comment type="caution">
    <text evidence="10">Lacks conserved residue(s) required for the propagation of feature annotation.</text>
</comment>
<evidence type="ECO:0000313" key="12">
    <source>
        <dbReference type="EMBL" id="MBA4543796.1"/>
    </source>
</evidence>
<evidence type="ECO:0000256" key="7">
    <source>
        <dbReference type="ARBA" id="ARBA00022989"/>
    </source>
</evidence>
<feature type="transmembrane region" description="Helical" evidence="9">
    <location>
        <begin position="47"/>
        <end position="69"/>
    </location>
</feature>
<feature type="domain" description="ABC transmembrane type-1" evidence="11">
    <location>
        <begin position="9"/>
        <end position="208"/>
    </location>
</feature>
<evidence type="ECO:0000256" key="2">
    <source>
        <dbReference type="ARBA" id="ARBA00007069"/>
    </source>
</evidence>
<dbReference type="PROSITE" id="PS50928">
    <property type="entry name" value="ABC_TM1"/>
    <property type="match status" value="1"/>
</dbReference>
<accession>A0A7W2AII4</accession>
<comment type="caution">
    <text evidence="12">The sequence shown here is derived from an EMBL/GenBank/DDBJ whole genome shotgun (WGS) entry which is preliminary data.</text>
</comment>
<proteinExistence type="inferred from homology"/>
<keyword evidence="3 9" id="KW-0813">Transport</keyword>
<dbReference type="PANTHER" id="PTHR30183:SF3">
    <property type="entry name" value="MOLYBDENUM TRANSPORT SYSTEM PERMEASE PROTEIN MODB"/>
    <property type="match status" value="1"/>
</dbReference>
<evidence type="ECO:0000256" key="3">
    <source>
        <dbReference type="ARBA" id="ARBA00022448"/>
    </source>
</evidence>
<sequence length="216" mass="23691">MVESFWSPIIISIRIALLATLIEILTGILFAWIMARTSFRGKSLLETCLLLPLVLPPTAVGLFLLAVLGKDGLERFLPIPFIFTYWGAVAAAVVVSFPLVYQTFKTAFSSLDPELEFAAKCDGANDWQVFLHIYLPLSRRAMITAVILGFARSLGEFGATLLVAGNIPGRTQTLPMAMYMAIESGQNRLALLWALCSAALSFALLLFVQHLPGRQK</sequence>
<evidence type="ECO:0000256" key="4">
    <source>
        <dbReference type="ARBA" id="ARBA00022475"/>
    </source>
</evidence>
<evidence type="ECO:0000313" key="13">
    <source>
        <dbReference type="Proteomes" id="UP000530514"/>
    </source>
</evidence>
<name>A0A7W2AII4_9BACL</name>
<keyword evidence="8 9" id="KW-0472">Membrane</keyword>
<feature type="transmembrane region" description="Helical" evidence="9">
    <location>
        <begin position="6"/>
        <end position="35"/>
    </location>
</feature>
<dbReference type="InterPro" id="IPR035906">
    <property type="entry name" value="MetI-like_sf"/>
</dbReference>
<dbReference type="Proteomes" id="UP000530514">
    <property type="component" value="Unassembled WGS sequence"/>
</dbReference>
<evidence type="ECO:0000256" key="5">
    <source>
        <dbReference type="ARBA" id="ARBA00022505"/>
    </source>
</evidence>
<dbReference type="InterPro" id="IPR049783">
    <property type="entry name" value="ABC_perm_TupB-like"/>
</dbReference>
<gene>
    <name evidence="12" type="primary">modB</name>
    <name evidence="12" type="ORF">H1164_12935</name>
</gene>
<comment type="similarity">
    <text evidence="2 10">Belongs to the binding-protein-dependent transport system permease family. CysTW subfamily.</text>
</comment>
<comment type="subcellular location">
    <subcellularLocation>
        <location evidence="1 9">Cell membrane</location>
        <topology evidence="1 9">Multi-pass membrane protein</topology>
    </subcellularLocation>
</comment>
<dbReference type="RefSeq" id="WP_033099928.1">
    <property type="nucleotide sequence ID" value="NZ_JACEIP010000021.1"/>
</dbReference>
<dbReference type="Pfam" id="PF00528">
    <property type="entry name" value="BPD_transp_1"/>
    <property type="match status" value="1"/>
</dbReference>
<organism evidence="12 13">
    <name type="scientific">Thermoactinomyces daqus</name>
    <dbReference type="NCBI Taxonomy" id="1329516"/>
    <lineage>
        <taxon>Bacteria</taxon>
        <taxon>Bacillati</taxon>
        <taxon>Bacillota</taxon>
        <taxon>Bacilli</taxon>
        <taxon>Bacillales</taxon>
        <taxon>Thermoactinomycetaceae</taxon>
        <taxon>Thermoactinomyces</taxon>
    </lineage>
</organism>
<evidence type="ECO:0000259" key="11">
    <source>
        <dbReference type="PROSITE" id="PS50928"/>
    </source>
</evidence>
<keyword evidence="6 9" id="KW-0812">Transmembrane</keyword>
<keyword evidence="13" id="KW-1185">Reference proteome</keyword>
<protein>
    <recommendedName>
        <fullName evidence="10">Molybdenum transport system permease</fullName>
    </recommendedName>
</protein>
<keyword evidence="7 9" id="KW-1133">Transmembrane helix</keyword>
<feature type="transmembrane region" description="Helical" evidence="9">
    <location>
        <begin position="189"/>
        <end position="208"/>
    </location>
</feature>
<evidence type="ECO:0000256" key="1">
    <source>
        <dbReference type="ARBA" id="ARBA00004651"/>
    </source>
</evidence>
<dbReference type="InterPro" id="IPR000515">
    <property type="entry name" value="MetI-like"/>
</dbReference>
<evidence type="ECO:0000256" key="10">
    <source>
        <dbReference type="RuleBase" id="RU365097"/>
    </source>
</evidence>
<dbReference type="PANTHER" id="PTHR30183">
    <property type="entry name" value="MOLYBDENUM TRANSPORT SYSTEM PERMEASE PROTEIN MODB"/>
    <property type="match status" value="1"/>
</dbReference>
<dbReference type="GO" id="GO:0015098">
    <property type="term" value="F:molybdate ion transmembrane transporter activity"/>
    <property type="evidence" value="ECO:0007669"/>
    <property type="project" value="UniProtKB-UniRule"/>
</dbReference>
<dbReference type="NCBIfam" id="NF038017">
    <property type="entry name" value="ABC_perm1"/>
    <property type="match status" value="1"/>
</dbReference>
<feature type="transmembrane region" description="Helical" evidence="9">
    <location>
        <begin position="81"/>
        <end position="101"/>
    </location>
</feature>
<dbReference type="AlphaFoldDB" id="A0A7W2AII4"/>
<dbReference type="InterPro" id="IPR011867">
    <property type="entry name" value="ModB_ABC"/>
</dbReference>
<reference evidence="12 13" key="1">
    <citation type="submission" date="2020-07" db="EMBL/GenBank/DDBJ databases">
        <authorList>
            <person name="Feng H."/>
        </authorList>
    </citation>
    <scope>NUCLEOTIDE SEQUENCE [LARGE SCALE GENOMIC DNA]</scope>
    <source>
        <strain evidence="13">s-11</strain>
    </source>
</reference>
<keyword evidence="5 10" id="KW-0500">Molybdenum</keyword>
<dbReference type="Gene3D" id="1.10.3720.10">
    <property type="entry name" value="MetI-like"/>
    <property type="match status" value="1"/>
</dbReference>
<evidence type="ECO:0000256" key="6">
    <source>
        <dbReference type="ARBA" id="ARBA00022692"/>
    </source>
</evidence>
<dbReference type="GO" id="GO:0005886">
    <property type="term" value="C:plasma membrane"/>
    <property type="evidence" value="ECO:0007669"/>
    <property type="project" value="UniProtKB-SubCell"/>
</dbReference>
<dbReference type="CDD" id="cd06261">
    <property type="entry name" value="TM_PBP2"/>
    <property type="match status" value="1"/>
</dbReference>
<evidence type="ECO:0000256" key="8">
    <source>
        <dbReference type="ARBA" id="ARBA00023136"/>
    </source>
</evidence>
<keyword evidence="4 10" id="KW-1003">Cell membrane</keyword>
<comment type="function">
    <text evidence="10">Part of the binding-protein-dependent transport system for molybdenum; probably responsible for the translocation of the substrate across the membrane.</text>
</comment>
<dbReference type="OrthoDB" id="9795403at2"/>
<dbReference type="EMBL" id="JACEIP010000021">
    <property type="protein sequence ID" value="MBA4543796.1"/>
    <property type="molecule type" value="Genomic_DNA"/>
</dbReference>
<dbReference type="SUPFAM" id="SSF161098">
    <property type="entry name" value="MetI-like"/>
    <property type="match status" value="1"/>
</dbReference>
<dbReference type="NCBIfam" id="TIGR02141">
    <property type="entry name" value="modB_ABC"/>
    <property type="match status" value="1"/>
</dbReference>